<name>A0A1F7JIN7_9BACT</name>
<reference evidence="5 6" key="1">
    <citation type="journal article" date="2016" name="Nat. Commun.">
        <title>Thousands of microbial genomes shed light on interconnected biogeochemical processes in an aquifer system.</title>
        <authorList>
            <person name="Anantharaman K."/>
            <person name="Brown C.T."/>
            <person name="Hug L.A."/>
            <person name="Sharon I."/>
            <person name="Castelle C.J."/>
            <person name="Probst A.J."/>
            <person name="Thomas B.C."/>
            <person name="Singh A."/>
            <person name="Wilkins M.J."/>
            <person name="Karaoz U."/>
            <person name="Brodie E.L."/>
            <person name="Williams K.H."/>
            <person name="Hubbard S.S."/>
            <person name="Banfield J.F."/>
        </authorList>
    </citation>
    <scope>NUCLEOTIDE SEQUENCE [LARGE SCALE GENOMIC DNA]</scope>
</reference>
<dbReference type="SMART" id="SM00849">
    <property type="entry name" value="Lactamase_B"/>
    <property type="match status" value="1"/>
</dbReference>
<protein>
    <recommendedName>
        <fullName evidence="4">Metallo-beta-lactamase domain-containing protein</fullName>
    </recommendedName>
</protein>
<dbReference type="GO" id="GO:0004527">
    <property type="term" value="F:exonuclease activity"/>
    <property type="evidence" value="ECO:0007669"/>
    <property type="project" value="UniProtKB-KW"/>
</dbReference>
<dbReference type="Proteomes" id="UP000178486">
    <property type="component" value="Unassembled WGS sequence"/>
</dbReference>
<evidence type="ECO:0000256" key="3">
    <source>
        <dbReference type="ARBA" id="ARBA00022884"/>
    </source>
</evidence>
<evidence type="ECO:0000256" key="1">
    <source>
        <dbReference type="ARBA" id="ARBA00022722"/>
    </source>
</evidence>
<evidence type="ECO:0000313" key="5">
    <source>
        <dbReference type="EMBL" id="OGK55470.1"/>
    </source>
</evidence>
<gene>
    <name evidence="5" type="ORF">A3B56_01115</name>
</gene>
<dbReference type="PANTHER" id="PTHR43694">
    <property type="entry name" value="RIBONUCLEASE J"/>
    <property type="match status" value="1"/>
</dbReference>
<comment type="caution">
    <text evidence="5">The sequence shown here is derived from an EMBL/GenBank/DDBJ whole genome shotgun (WGS) entry which is preliminary data.</text>
</comment>
<dbReference type="Gene3D" id="3.40.50.10710">
    <property type="entry name" value="Metallo-hydrolase/oxidoreductase"/>
    <property type="match status" value="1"/>
</dbReference>
<sequence>MVNSMDTQKDTVRIVFLGGVGEVTRNMFVYEYWHEGQIADIVIVDCGIGFSEEGDEVMMPDIEYLLDKQDKIRGVVLTHGHEDHTSGLSKLLTQIPNLQLYGTRLTVALTEVKLLQNDIHPKVTAVGSRGVVKLGAFQVGFVHVTHSIPDAANIILKTPVGTFYHAADYKFDWSPVDRRQTDVGAIALAGEKGILCLLSDCVRSERKGYTLSEETIEESIENQIRHTDGAVFFTTVSSNISRIQQAVNVAHEFGRKVVFMGRSMRQNVEVSQKLGYLRLPSGIVVQSKSIRRIPPRKLFFIVAGSQAQEDSALSRLANNEHKDVRIHPHDTIIFSADPIPGYEQQVHKLVNKLTKLGAHVVYSDINDELHVSGHGAQNDLMLMMGLTHPRFIIPIGGEARQVRQYFLLAEKMG</sequence>
<keyword evidence="1" id="KW-0540">Nuclease</keyword>
<dbReference type="Pfam" id="PF22505">
    <property type="entry name" value="RNase_J_b_CASP"/>
    <property type="match status" value="1"/>
</dbReference>
<keyword evidence="3" id="KW-0694">RNA-binding</keyword>
<feature type="domain" description="Metallo-beta-lactamase" evidence="4">
    <location>
        <begin position="24"/>
        <end position="220"/>
    </location>
</feature>
<dbReference type="Gene3D" id="3.60.15.10">
    <property type="entry name" value="Ribonuclease Z/Hydroxyacylglutathione hydrolase-like"/>
    <property type="match status" value="1"/>
</dbReference>
<dbReference type="InterPro" id="IPR042173">
    <property type="entry name" value="RNase_J_2"/>
</dbReference>
<evidence type="ECO:0000313" key="6">
    <source>
        <dbReference type="Proteomes" id="UP000178486"/>
    </source>
</evidence>
<evidence type="ECO:0000256" key="2">
    <source>
        <dbReference type="ARBA" id="ARBA00022839"/>
    </source>
</evidence>
<organism evidence="5 6">
    <name type="scientific">Candidatus Roizmanbacteria bacterium RIFCSPLOWO2_01_FULL_45_11</name>
    <dbReference type="NCBI Taxonomy" id="1802070"/>
    <lineage>
        <taxon>Bacteria</taxon>
        <taxon>Candidatus Roizmaniibacteriota</taxon>
    </lineage>
</organism>
<dbReference type="SUPFAM" id="SSF56281">
    <property type="entry name" value="Metallo-hydrolase/oxidoreductase"/>
    <property type="match status" value="1"/>
</dbReference>
<dbReference type="EMBL" id="MGAU01000013">
    <property type="protein sequence ID" value="OGK55470.1"/>
    <property type="molecule type" value="Genomic_DNA"/>
</dbReference>
<accession>A0A1F7JIN7</accession>
<feature type="non-terminal residue" evidence="5">
    <location>
        <position position="413"/>
    </location>
</feature>
<keyword evidence="2" id="KW-0269">Exonuclease</keyword>
<dbReference type="InterPro" id="IPR055132">
    <property type="entry name" value="RNase_J_b_CASP"/>
</dbReference>
<dbReference type="InterPro" id="IPR001279">
    <property type="entry name" value="Metallo-B-lactamas"/>
</dbReference>
<proteinExistence type="predicted"/>
<evidence type="ECO:0000259" key="4">
    <source>
        <dbReference type="SMART" id="SM00849"/>
    </source>
</evidence>
<dbReference type="CDD" id="cd07714">
    <property type="entry name" value="RNaseJ_MBL-fold"/>
    <property type="match status" value="1"/>
</dbReference>
<dbReference type="PANTHER" id="PTHR43694:SF1">
    <property type="entry name" value="RIBONUCLEASE J"/>
    <property type="match status" value="1"/>
</dbReference>
<dbReference type="Pfam" id="PF12706">
    <property type="entry name" value="Lactamase_B_2"/>
    <property type="match status" value="1"/>
</dbReference>
<keyword evidence="2" id="KW-0378">Hydrolase</keyword>
<dbReference type="GO" id="GO:0003723">
    <property type="term" value="F:RNA binding"/>
    <property type="evidence" value="ECO:0007669"/>
    <property type="project" value="UniProtKB-KW"/>
</dbReference>
<dbReference type="InterPro" id="IPR036866">
    <property type="entry name" value="RibonucZ/Hydroxyglut_hydro"/>
</dbReference>
<dbReference type="AlphaFoldDB" id="A0A1F7JIN7"/>